<protein>
    <submittedName>
        <fullName evidence="2">Uncharacterized protein</fullName>
    </submittedName>
</protein>
<evidence type="ECO:0000313" key="3">
    <source>
        <dbReference type="Proteomes" id="UP000287519"/>
    </source>
</evidence>
<dbReference type="Proteomes" id="UP000287519">
    <property type="component" value="Unassembled WGS sequence"/>
</dbReference>
<reference evidence="2 3" key="1">
    <citation type="submission" date="2018-11" db="EMBL/GenBank/DDBJ databases">
        <title>Microbial catabolism of amino acid.</title>
        <authorList>
            <person name="Hibi M."/>
            <person name="Ogawa J."/>
        </authorList>
    </citation>
    <scope>NUCLEOTIDE SEQUENCE [LARGE SCALE GENOMIC DNA]</scope>
    <source>
        <strain evidence="2 3">C31-06</strain>
    </source>
</reference>
<dbReference type="OrthoDB" id="4475715at2"/>
<accession>A0A402BYD5</accession>
<evidence type="ECO:0000256" key="1">
    <source>
        <dbReference type="SAM" id="Phobius"/>
    </source>
</evidence>
<proteinExistence type="predicted"/>
<gene>
    <name evidence="2" type="ORF">Rhow_001690</name>
</gene>
<keyword evidence="3" id="KW-1185">Reference proteome</keyword>
<dbReference type="RefSeq" id="WP_124389246.1">
    <property type="nucleotide sequence ID" value="NZ_BHYM01000002.1"/>
</dbReference>
<comment type="caution">
    <text evidence="2">The sequence shown here is derived from an EMBL/GenBank/DDBJ whole genome shotgun (WGS) entry which is preliminary data.</text>
</comment>
<organism evidence="2 3">
    <name type="scientific">Rhodococcus wratislaviensis</name>
    <name type="common">Tsukamurella wratislaviensis</name>
    <dbReference type="NCBI Taxonomy" id="44752"/>
    <lineage>
        <taxon>Bacteria</taxon>
        <taxon>Bacillati</taxon>
        <taxon>Actinomycetota</taxon>
        <taxon>Actinomycetes</taxon>
        <taxon>Mycobacteriales</taxon>
        <taxon>Nocardiaceae</taxon>
        <taxon>Rhodococcus</taxon>
    </lineage>
</organism>
<name>A0A402BYD5_RHOWR</name>
<feature type="transmembrane region" description="Helical" evidence="1">
    <location>
        <begin position="22"/>
        <end position="47"/>
    </location>
</feature>
<evidence type="ECO:0000313" key="2">
    <source>
        <dbReference type="EMBL" id="GCE36324.1"/>
    </source>
</evidence>
<dbReference type="AlphaFoldDB" id="A0A402BYD5"/>
<dbReference type="EMBL" id="BHYM01000002">
    <property type="protein sequence ID" value="GCE36324.1"/>
    <property type="molecule type" value="Genomic_DNA"/>
</dbReference>
<keyword evidence="1" id="KW-0472">Membrane</keyword>
<sequence>MSETKSAEPLDRIAVRRHQFRLSMLVATMAVVGTLIGSVSGGAFTLLNTSNQVEATVTQSSNEFLRTQRQQIYTEFLTAANEVCTTASSVSVAFDNFDGPDLSGVMLEILGPLPRQNLVLGSKFAAVELIGSEAVVESARRMVVEYLAGAETIGWLSNDFAADDVVSADALSTRQQQFADHFQSGKSAQEDFLAAVRGELGIPGHGDRP</sequence>
<keyword evidence="1" id="KW-0812">Transmembrane</keyword>
<keyword evidence="1" id="KW-1133">Transmembrane helix</keyword>